<dbReference type="InterPro" id="IPR025285">
    <property type="entry name" value="DUF4145"/>
</dbReference>
<keyword evidence="3" id="KW-1185">Reference proteome</keyword>
<evidence type="ECO:0000313" key="3">
    <source>
        <dbReference type="Proteomes" id="UP000609802"/>
    </source>
</evidence>
<comment type="caution">
    <text evidence="2">The sequence shown here is derived from an EMBL/GenBank/DDBJ whole genome shotgun (WGS) entry which is preliminary data.</text>
</comment>
<reference evidence="3" key="1">
    <citation type="journal article" date="2019" name="Int. J. Syst. Evol. Microbiol.">
        <title>The Global Catalogue of Microorganisms (GCM) 10K type strain sequencing project: providing services to taxonomists for standard genome sequencing and annotation.</title>
        <authorList>
            <consortium name="The Broad Institute Genomics Platform"/>
            <consortium name="The Broad Institute Genome Sequencing Center for Infectious Disease"/>
            <person name="Wu L."/>
            <person name="Ma J."/>
        </authorList>
    </citation>
    <scope>NUCLEOTIDE SEQUENCE [LARGE SCALE GENOMIC DNA]</scope>
    <source>
        <strain evidence="3">KCTC 42443</strain>
    </source>
</reference>
<dbReference type="Pfam" id="PF13643">
    <property type="entry name" value="DUF4145"/>
    <property type="match status" value="1"/>
</dbReference>
<dbReference type="RefSeq" id="WP_191284570.1">
    <property type="nucleotide sequence ID" value="NZ_BNCH01000001.1"/>
</dbReference>
<accession>A0ABQ3IJX3</accession>
<feature type="domain" description="DUF4145" evidence="1">
    <location>
        <begin position="11"/>
        <end position="87"/>
    </location>
</feature>
<organism evidence="2 3">
    <name type="scientific">Aliiroseovarius zhejiangensis</name>
    <dbReference type="NCBI Taxonomy" id="1632025"/>
    <lineage>
        <taxon>Bacteria</taxon>
        <taxon>Pseudomonadati</taxon>
        <taxon>Pseudomonadota</taxon>
        <taxon>Alphaproteobacteria</taxon>
        <taxon>Rhodobacterales</taxon>
        <taxon>Paracoccaceae</taxon>
        <taxon>Aliiroseovarius</taxon>
    </lineage>
</organism>
<dbReference type="EMBL" id="BNCH01000001">
    <property type="protein sequence ID" value="GHE85918.1"/>
    <property type="molecule type" value="Genomic_DNA"/>
</dbReference>
<gene>
    <name evidence="2" type="ORF">GCM10016455_01520</name>
</gene>
<name>A0ABQ3IJX3_9RHOB</name>
<proteinExistence type="predicted"/>
<protein>
    <recommendedName>
        <fullName evidence="1">DUF4145 domain-containing protein</fullName>
    </recommendedName>
</protein>
<dbReference type="Proteomes" id="UP000609802">
    <property type="component" value="Unassembled WGS sequence"/>
</dbReference>
<evidence type="ECO:0000259" key="1">
    <source>
        <dbReference type="Pfam" id="PF13643"/>
    </source>
</evidence>
<evidence type="ECO:0000313" key="2">
    <source>
        <dbReference type="EMBL" id="GHE85918.1"/>
    </source>
</evidence>
<sequence length="132" mass="14529">MPDEIRRDYDEASTILDLSARGAAALIRLGIQKLCKHLGQPGKNINDDIKALVAGGLDPRIQKALDVVRVVGNNAVHPGQIDLKDDRATAESLFRLLDLIVEKMISEPKHVEEVYAALPEDARKAIEKRNGK</sequence>